<feature type="domain" description="PIG-P" evidence="7">
    <location>
        <begin position="82"/>
        <end position="207"/>
    </location>
</feature>
<dbReference type="InterPro" id="IPR013717">
    <property type="entry name" value="PIG-P"/>
</dbReference>
<dbReference type="GO" id="GO:0005783">
    <property type="term" value="C:endoplasmic reticulum"/>
    <property type="evidence" value="ECO:0007669"/>
    <property type="project" value="TreeGrafter"/>
</dbReference>
<dbReference type="PANTHER" id="PTHR46346:SF1">
    <property type="entry name" value="PHOSPHATIDYLINOSITOL N-ACETYLGLUCOSAMINYLTRANSFERASE SUBUNIT P"/>
    <property type="match status" value="1"/>
</dbReference>
<feature type="transmembrane region" description="Helical" evidence="6">
    <location>
        <begin position="126"/>
        <end position="146"/>
    </location>
</feature>
<dbReference type="GO" id="GO:0006506">
    <property type="term" value="P:GPI anchor biosynthetic process"/>
    <property type="evidence" value="ECO:0007669"/>
    <property type="project" value="TreeGrafter"/>
</dbReference>
<dbReference type="Pfam" id="PF08510">
    <property type="entry name" value="PIG-P"/>
    <property type="match status" value="1"/>
</dbReference>
<dbReference type="AlphaFoldDB" id="A0A8H7ZFF5"/>
<evidence type="ECO:0000256" key="1">
    <source>
        <dbReference type="ARBA" id="ARBA00004141"/>
    </source>
</evidence>
<feature type="transmembrane region" description="Helical" evidence="6">
    <location>
        <begin position="87"/>
        <end position="106"/>
    </location>
</feature>
<comment type="subcellular location">
    <subcellularLocation>
        <location evidence="1">Membrane</location>
        <topology evidence="1">Multi-pass membrane protein</topology>
    </subcellularLocation>
</comment>
<dbReference type="GeneID" id="93653942"/>
<dbReference type="PANTHER" id="PTHR46346">
    <property type="entry name" value="PHOSPHATIDYLINOSITOL N-ACETYLGLUCOSAMINYLTRANSFERASE SUBUNIT P"/>
    <property type="match status" value="1"/>
</dbReference>
<organism evidence="8 9">
    <name type="scientific">Candida metapsilosis</name>
    <dbReference type="NCBI Taxonomy" id="273372"/>
    <lineage>
        <taxon>Eukaryota</taxon>
        <taxon>Fungi</taxon>
        <taxon>Dikarya</taxon>
        <taxon>Ascomycota</taxon>
        <taxon>Saccharomycotina</taxon>
        <taxon>Pichiomycetes</taxon>
        <taxon>Debaryomycetaceae</taxon>
        <taxon>Candida/Lodderomyces clade</taxon>
        <taxon>Candida</taxon>
    </lineage>
</organism>
<evidence type="ECO:0000256" key="3">
    <source>
        <dbReference type="ARBA" id="ARBA00022989"/>
    </source>
</evidence>
<accession>A0A8H7ZFF5</accession>
<dbReference type="InterPro" id="IPR052263">
    <property type="entry name" value="GPI_Anchor_Biosynth"/>
</dbReference>
<evidence type="ECO:0000259" key="7">
    <source>
        <dbReference type="Pfam" id="PF08510"/>
    </source>
</evidence>
<feature type="compositionally biased region" description="Polar residues" evidence="5">
    <location>
        <begin position="1"/>
        <end position="20"/>
    </location>
</feature>
<dbReference type="GO" id="GO:0016020">
    <property type="term" value="C:membrane"/>
    <property type="evidence" value="ECO:0007669"/>
    <property type="project" value="UniProtKB-SubCell"/>
</dbReference>
<keyword evidence="2 6" id="KW-0812">Transmembrane</keyword>
<comment type="caution">
    <text evidence="8">The sequence shown here is derived from an EMBL/GenBank/DDBJ whole genome shotgun (WGS) entry which is preliminary data.</text>
</comment>
<evidence type="ECO:0000313" key="9">
    <source>
        <dbReference type="Proteomes" id="UP000669133"/>
    </source>
</evidence>
<reference evidence="8 9" key="1">
    <citation type="submission" date="2020-12" db="EMBL/GenBank/DDBJ databases">
        <title>Effect of drift, selection, and recombination on the evolution of hybrid genomes in Candida yeast pathogens.</title>
        <authorList>
            <person name="Mixao V."/>
            <person name="Ksiezopolska E."/>
            <person name="Saus E."/>
            <person name="Boekhout T."/>
            <person name="Gacser A."/>
            <person name="Gabaldon T."/>
        </authorList>
    </citation>
    <scope>NUCLEOTIDE SEQUENCE [LARGE SCALE GENOMIC DNA]</scope>
    <source>
        <strain evidence="8 9">BP57</strain>
    </source>
</reference>
<feature type="compositionally biased region" description="Acidic residues" evidence="5">
    <location>
        <begin position="44"/>
        <end position="54"/>
    </location>
</feature>
<proteinExistence type="predicted"/>
<dbReference type="Proteomes" id="UP000669133">
    <property type="component" value="Unassembled WGS sequence"/>
</dbReference>
<name>A0A8H7ZFF5_9ASCO</name>
<keyword evidence="4 6" id="KW-0472">Membrane</keyword>
<dbReference type="RefSeq" id="XP_067546793.1">
    <property type="nucleotide sequence ID" value="XM_067694477.1"/>
</dbReference>
<dbReference type="EMBL" id="JAEOAQ010000007">
    <property type="protein sequence ID" value="KAG5417677.1"/>
    <property type="molecule type" value="Genomic_DNA"/>
</dbReference>
<gene>
    <name evidence="8" type="ORF">I9W82_005313</name>
</gene>
<sequence>MSLLNAKSHTTEQYSRSSSPKPILRNLDQESSDEDDFNNKETGEEADEAEEADEENHLDINTEDQLARESDITVSNIKSSQAEYRGFTIYVLSSLALVLYVSWTLIPPSILHKLSIDYYPDKYWSIAIPSYSLLLMVFIYWFLALYNTEVLTLPLDSIHNFVDEHTQFPSDKENEMKSSNQVIKEYIHQAPSGVWDLPITMVNEVLYDDLE</sequence>
<evidence type="ECO:0000256" key="6">
    <source>
        <dbReference type="SAM" id="Phobius"/>
    </source>
</evidence>
<evidence type="ECO:0000313" key="8">
    <source>
        <dbReference type="EMBL" id="KAG5417677.1"/>
    </source>
</evidence>
<evidence type="ECO:0000256" key="4">
    <source>
        <dbReference type="ARBA" id="ARBA00023136"/>
    </source>
</evidence>
<evidence type="ECO:0000256" key="5">
    <source>
        <dbReference type="SAM" id="MobiDB-lite"/>
    </source>
</evidence>
<feature type="region of interest" description="Disordered" evidence="5">
    <location>
        <begin position="1"/>
        <end position="63"/>
    </location>
</feature>
<dbReference type="OrthoDB" id="690928at2759"/>
<evidence type="ECO:0000256" key="2">
    <source>
        <dbReference type="ARBA" id="ARBA00022692"/>
    </source>
</evidence>
<keyword evidence="9" id="KW-1185">Reference proteome</keyword>
<protein>
    <submittedName>
        <fullName evidence="8">GPI19</fullName>
    </submittedName>
</protein>
<keyword evidence="3 6" id="KW-1133">Transmembrane helix</keyword>